<feature type="transmembrane region" description="Helical" evidence="1">
    <location>
        <begin position="18"/>
        <end position="37"/>
    </location>
</feature>
<dbReference type="EMBL" id="JAAGPU010000005">
    <property type="protein sequence ID" value="NEU04151.1"/>
    <property type="molecule type" value="Genomic_DNA"/>
</dbReference>
<dbReference type="Pfam" id="PF12679">
    <property type="entry name" value="ABC2_membrane_2"/>
    <property type="match status" value="1"/>
</dbReference>
<dbReference type="GO" id="GO:0005886">
    <property type="term" value="C:plasma membrane"/>
    <property type="evidence" value="ECO:0007669"/>
    <property type="project" value="UniProtKB-SubCell"/>
</dbReference>
<feature type="transmembrane region" description="Helical" evidence="1">
    <location>
        <begin position="284"/>
        <end position="305"/>
    </location>
</feature>
<dbReference type="AlphaFoldDB" id="A0A6M0H2N3"/>
<sequence length="410" mass="46490">MIKLISIEISKLVRRKKFLIGVVLLFILSIFITFLGINFQKKNGNTEGIIKHQKNYIKTLKEECKINSGNGEYSDIDSAYKIIIEDSQKEIEHLENMLDENIPNKDRLKMKVDYCEERKKRYSLSSSMVEHYNGEILKSQYYIDNNIPYDFKEGINALDQLIYNIIPKIGQLGLLIIVAVMTADIVAGENKPATIKFMLVKPIKRWKIIFSKFIAAVLSINLIILVLELLMFIVIGLIYGFGDMSLPNIVGTTYESIPPYLIRELKQIVIPIVGSSYLISNGMFLLQILILQFLVVTATIAFSFLFSTICNDSNTALVLPIIFIVATQWINIIKSAPDKGNPVPPSVLNKMLPFIFTSYCDESIIIGNKINELLGITFVNLNFSIIVLLGWISICYIISHIIFIKKDITA</sequence>
<keyword evidence="1" id="KW-1133">Transmembrane helix</keyword>
<feature type="transmembrane region" description="Helical" evidence="1">
    <location>
        <begin position="383"/>
        <end position="404"/>
    </location>
</feature>
<keyword evidence="3" id="KW-1185">Reference proteome</keyword>
<comment type="caution">
    <text evidence="2">The sequence shown here is derived from an EMBL/GenBank/DDBJ whole genome shotgun (WGS) entry which is preliminary data.</text>
</comment>
<dbReference type="PANTHER" id="PTHR37305:SF1">
    <property type="entry name" value="MEMBRANE PROTEIN"/>
    <property type="match status" value="1"/>
</dbReference>
<feature type="transmembrane region" description="Helical" evidence="1">
    <location>
        <begin position="317"/>
        <end position="336"/>
    </location>
</feature>
<dbReference type="PANTHER" id="PTHR37305">
    <property type="entry name" value="INTEGRAL MEMBRANE PROTEIN-RELATED"/>
    <property type="match status" value="1"/>
</dbReference>
<feature type="transmembrane region" description="Helical" evidence="1">
    <location>
        <begin position="208"/>
        <end position="241"/>
    </location>
</feature>
<proteinExistence type="predicted"/>
<keyword evidence="1" id="KW-0472">Membrane</keyword>
<accession>A0A6M0H2N3</accession>
<reference evidence="2 3" key="1">
    <citation type="submission" date="2020-02" db="EMBL/GenBank/DDBJ databases">
        <title>Genome assembly of a novel Clostridium senegalense strain.</title>
        <authorList>
            <person name="Gupta T.B."/>
            <person name="Jauregui R."/>
            <person name="Maclean P."/>
            <person name="Nawarathana A."/>
            <person name="Brightwell G."/>
        </authorList>
    </citation>
    <scope>NUCLEOTIDE SEQUENCE [LARGE SCALE GENOMIC DNA]</scope>
    <source>
        <strain evidence="2 3">AGRFS4</strain>
    </source>
</reference>
<evidence type="ECO:0000313" key="2">
    <source>
        <dbReference type="EMBL" id="NEU04151.1"/>
    </source>
</evidence>
<gene>
    <name evidence="2" type="ORF">G3M99_04615</name>
</gene>
<evidence type="ECO:0000313" key="3">
    <source>
        <dbReference type="Proteomes" id="UP000481872"/>
    </source>
</evidence>
<organism evidence="2 3">
    <name type="scientific">Clostridium senegalense</name>
    <dbReference type="NCBI Taxonomy" id="1465809"/>
    <lineage>
        <taxon>Bacteria</taxon>
        <taxon>Bacillati</taxon>
        <taxon>Bacillota</taxon>
        <taxon>Clostridia</taxon>
        <taxon>Eubacteriales</taxon>
        <taxon>Clostridiaceae</taxon>
        <taxon>Clostridium</taxon>
    </lineage>
</organism>
<dbReference type="GO" id="GO:0140359">
    <property type="term" value="F:ABC-type transporter activity"/>
    <property type="evidence" value="ECO:0007669"/>
    <property type="project" value="InterPro"/>
</dbReference>
<keyword evidence="1" id="KW-0812">Transmembrane</keyword>
<dbReference type="RefSeq" id="WP_199869361.1">
    <property type="nucleotide sequence ID" value="NZ_JAAGPU010000005.1"/>
</dbReference>
<evidence type="ECO:0000256" key="1">
    <source>
        <dbReference type="SAM" id="Phobius"/>
    </source>
</evidence>
<name>A0A6M0H2N3_9CLOT</name>
<dbReference type="Proteomes" id="UP000481872">
    <property type="component" value="Unassembled WGS sequence"/>
</dbReference>
<protein>
    <submittedName>
        <fullName evidence="2">ABC transporter permease subunit</fullName>
    </submittedName>
</protein>
<feature type="transmembrane region" description="Helical" evidence="1">
    <location>
        <begin position="169"/>
        <end position="187"/>
    </location>
</feature>